<dbReference type="VEuPathDB" id="ToxoDB:ENH_00082160"/>
<dbReference type="SUPFAM" id="SSF55120">
    <property type="entry name" value="Pseudouridine synthase"/>
    <property type="match status" value="1"/>
</dbReference>
<dbReference type="AlphaFoldDB" id="U6N191"/>
<evidence type="ECO:0000256" key="2">
    <source>
        <dbReference type="ARBA" id="ARBA00023235"/>
    </source>
</evidence>
<dbReference type="Gene3D" id="3.30.2350.10">
    <property type="entry name" value="Pseudouridine synthase"/>
    <property type="match status" value="1"/>
</dbReference>
<gene>
    <name evidence="3" type="ORF">ENH_00082160</name>
</gene>
<dbReference type="OrthoDB" id="330924at2759"/>
<proteinExistence type="inferred from homology"/>
<dbReference type="RefSeq" id="XP_013438463.1">
    <property type="nucleotide sequence ID" value="XM_013583009.1"/>
</dbReference>
<evidence type="ECO:0000313" key="3">
    <source>
        <dbReference type="EMBL" id="CDJ69997.1"/>
    </source>
</evidence>
<dbReference type="InterPro" id="IPR050188">
    <property type="entry name" value="RluA_PseudoU_synthase"/>
</dbReference>
<dbReference type="GO" id="GO:0000455">
    <property type="term" value="P:enzyme-directed rRNA pseudouridine synthesis"/>
    <property type="evidence" value="ECO:0007669"/>
    <property type="project" value="TreeGrafter"/>
</dbReference>
<dbReference type="PANTHER" id="PTHR21600:SF81">
    <property type="entry name" value="21S RRNA PSEUDOURIDINE(2819) SYNTHASE"/>
    <property type="match status" value="1"/>
</dbReference>
<dbReference type="GO" id="GO:0009982">
    <property type="term" value="F:pseudouridine synthase activity"/>
    <property type="evidence" value="ECO:0007669"/>
    <property type="project" value="InterPro"/>
</dbReference>
<reference evidence="3" key="1">
    <citation type="submission" date="2013-10" db="EMBL/GenBank/DDBJ databases">
        <title>Genomic analysis of the causative agents of coccidiosis in chickens.</title>
        <authorList>
            <person name="Reid A.J."/>
            <person name="Blake D."/>
            <person name="Billington K."/>
            <person name="Browne H."/>
            <person name="Dunn M."/>
            <person name="Hung S."/>
            <person name="Kawahara F."/>
            <person name="Miranda-Saavedra D."/>
            <person name="Mourier T."/>
            <person name="Nagra H."/>
            <person name="Otto T.D."/>
            <person name="Rawlings N."/>
            <person name="Sanchez A."/>
            <person name="Sanders M."/>
            <person name="Subramaniam C."/>
            <person name="Tay Y."/>
            <person name="Dear P."/>
            <person name="Doerig C."/>
            <person name="Gruber A."/>
            <person name="Parkinson J."/>
            <person name="Shirley M."/>
            <person name="Wan K.L."/>
            <person name="Berriman M."/>
            <person name="Tomley F."/>
            <person name="Pain A."/>
        </authorList>
    </citation>
    <scope>NUCLEOTIDE SEQUENCE [LARGE SCALE GENOMIC DNA]</scope>
    <source>
        <strain evidence="3">Houghton</strain>
    </source>
</reference>
<dbReference type="EMBL" id="HG725847">
    <property type="protein sequence ID" value="CDJ69997.1"/>
    <property type="molecule type" value="Genomic_DNA"/>
</dbReference>
<reference evidence="3" key="2">
    <citation type="submission" date="2013-10" db="EMBL/GenBank/DDBJ databases">
        <authorList>
            <person name="Aslett M."/>
        </authorList>
    </citation>
    <scope>NUCLEOTIDE SEQUENCE [LARGE SCALE GENOMIC DNA]</scope>
    <source>
        <strain evidence="3">Houghton</strain>
    </source>
</reference>
<dbReference type="GeneID" id="25478345"/>
<accession>U6N191</accession>
<organism evidence="3 4">
    <name type="scientific">Eimeria necatrix</name>
    <dbReference type="NCBI Taxonomy" id="51315"/>
    <lineage>
        <taxon>Eukaryota</taxon>
        <taxon>Sar</taxon>
        <taxon>Alveolata</taxon>
        <taxon>Apicomplexa</taxon>
        <taxon>Conoidasida</taxon>
        <taxon>Coccidia</taxon>
        <taxon>Eucoccidiorida</taxon>
        <taxon>Eimeriorina</taxon>
        <taxon>Eimeriidae</taxon>
        <taxon>Eimeria</taxon>
    </lineage>
</organism>
<name>U6N191_9EIME</name>
<evidence type="ECO:0000313" key="4">
    <source>
        <dbReference type="Proteomes" id="UP000030754"/>
    </source>
</evidence>
<sequence length="456" mass="49491">MARPQQSLSPKTSFPLLTAASARAGEVLDGQRSSDTIVPAAQALGDAVEAAGLSVFRIGSNRTKSSKNQTPDSSQRVSRLLQGLCGCSWPSAQKMLRRKEAFVVTKDKNAGEHLQQIRDTKRRKPIPMGTRLEPGDCLYFPSTNSISDSSSLVCRQQQQKQQQKHRELLLFSDADFVVVNKPHGAPLKKLARELTAFLEDTSGASAGAAEPLVPLTGHDHHCSGAVLLCRSRSLASTMRTSIIDGGFGTQKILTIVEGSPPGSSGVVKIPLRLDQTVGAALPCCTHLGGSAAVTQWTVLRTMKASVDRHGAYNQPNKGLWGPMRSPIWNDRQRISVLLLETELRLSRDQVRAHCAFGLRCPVKGDQLYTQLLKMWQRAEQQQKCSSADAIPEKSDEMGKEQARERVTLPLHVAQIKWRTLAGTEVTVSAPVGDSACAEFKACGLSCGVNTPKWLAL</sequence>
<dbReference type="GO" id="GO:0003723">
    <property type="term" value="F:RNA binding"/>
    <property type="evidence" value="ECO:0007669"/>
    <property type="project" value="InterPro"/>
</dbReference>
<evidence type="ECO:0000256" key="1">
    <source>
        <dbReference type="ARBA" id="ARBA00010876"/>
    </source>
</evidence>
<dbReference type="InterPro" id="IPR020103">
    <property type="entry name" value="PsdUridine_synth_cat_dom_sf"/>
</dbReference>
<comment type="similarity">
    <text evidence="1">Belongs to the pseudouridine synthase RluA family.</text>
</comment>
<keyword evidence="2" id="KW-0413">Isomerase</keyword>
<dbReference type="PANTHER" id="PTHR21600">
    <property type="entry name" value="MITOCHONDRIAL RNA PSEUDOURIDINE SYNTHASE"/>
    <property type="match status" value="1"/>
</dbReference>
<dbReference type="Proteomes" id="UP000030754">
    <property type="component" value="Unassembled WGS sequence"/>
</dbReference>
<protein>
    <submittedName>
        <fullName evidence="3">RNA pseudouridylate synthase domain-containing protein, putative</fullName>
    </submittedName>
</protein>
<keyword evidence="4" id="KW-1185">Reference proteome</keyword>